<protein>
    <submittedName>
        <fullName evidence="1">Uncharacterized protein</fullName>
    </submittedName>
</protein>
<dbReference type="Proteomes" id="UP000194236">
    <property type="component" value="Unassembled WGS sequence"/>
</dbReference>
<reference evidence="1 2" key="1">
    <citation type="submission" date="2017-03" db="EMBL/GenBank/DDBJ databases">
        <title>Genome Survey of Euroglyphus maynei.</title>
        <authorList>
            <person name="Arlian L.G."/>
            <person name="Morgan M.S."/>
            <person name="Rider S.D."/>
        </authorList>
    </citation>
    <scope>NUCLEOTIDE SEQUENCE [LARGE SCALE GENOMIC DNA]</scope>
    <source>
        <strain evidence="1">Arlian Lab</strain>
        <tissue evidence="1">Whole body</tissue>
    </source>
</reference>
<evidence type="ECO:0000313" key="1">
    <source>
        <dbReference type="EMBL" id="OTF83130.1"/>
    </source>
</evidence>
<keyword evidence="2" id="KW-1185">Reference proteome</keyword>
<evidence type="ECO:0000313" key="2">
    <source>
        <dbReference type="Proteomes" id="UP000194236"/>
    </source>
</evidence>
<dbReference type="EMBL" id="MUJZ01004981">
    <property type="protein sequence ID" value="OTF83130.1"/>
    <property type="molecule type" value="Genomic_DNA"/>
</dbReference>
<comment type="caution">
    <text evidence="1">The sequence shown here is derived from an EMBL/GenBank/DDBJ whole genome shotgun (WGS) entry which is preliminary data.</text>
</comment>
<sequence length="96" mass="11148">SKFGLYKSASHHTPQYLSTKIYQPKIDRENSIKYIKSSSSSPVYQMPAYYIEPKTVYKNVPYKAAASNPVPILNLNAEQIKQLYHHHSMFVNEKRN</sequence>
<dbReference type="AlphaFoldDB" id="A0A1Y3BQ80"/>
<gene>
    <name evidence="1" type="ORF">BLA29_013386</name>
</gene>
<organism evidence="1 2">
    <name type="scientific">Euroglyphus maynei</name>
    <name type="common">Mayne's house dust mite</name>
    <dbReference type="NCBI Taxonomy" id="6958"/>
    <lineage>
        <taxon>Eukaryota</taxon>
        <taxon>Metazoa</taxon>
        <taxon>Ecdysozoa</taxon>
        <taxon>Arthropoda</taxon>
        <taxon>Chelicerata</taxon>
        <taxon>Arachnida</taxon>
        <taxon>Acari</taxon>
        <taxon>Acariformes</taxon>
        <taxon>Sarcoptiformes</taxon>
        <taxon>Astigmata</taxon>
        <taxon>Psoroptidia</taxon>
        <taxon>Analgoidea</taxon>
        <taxon>Pyroglyphidae</taxon>
        <taxon>Pyroglyphinae</taxon>
        <taxon>Euroglyphus</taxon>
    </lineage>
</organism>
<accession>A0A1Y3BQ80</accession>
<proteinExistence type="predicted"/>
<name>A0A1Y3BQ80_EURMA</name>
<feature type="non-terminal residue" evidence="1">
    <location>
        <position position="1"/>
    </location>
</feature>